<evidence type="ECO:0000256" key="4">
    <source>
        <dbReference type="ARBA" id="ARBA00022771"/>
    </source>
</evidence>
<dbReference type="PANTHER" id="PTHR45796">
    <property type="entry name" value="FORKHEAD BOX P, ISOFORM C"/>
    <property type="match status" value="1"/>
</dbReference>
<protein>
    <recommendedName>
        <fullName evidence="12">Fork-head domain-containing protein</fullName>
    </recommendedName>
</protein>
<feature type="compositionally biased region" description="Low complexity" evidence="11">
    <location>
        <begin position="449"/>
        <end position="464"/>
    </location>
</feature>
<dbReference type="EMBL" id="BTRK01000004">
    <property type="protein sequence ID" value="GMR48006.1"/>
    <property type="molecule type" value="Genomic_DNA"/>
</dbReference>
<dbReference type="AlphaFoldDB" id="A0AAN5CNZ0"/>
<evidence type="ECO:0000313" key="13">
    <source>
        <dbReference type="EMBL" id="GMR48006.1"/>
    </source>
</evidence>
<organism evidence="13 14">
    <name type="scientific">Pristionchus mayeri</name>
    <dbReference type="NCBI Taxonomy" id="1317129"/>
    <lineage>
        <taxon>Eukaryota</taxon>
        <taxon>Metazoa</taxon>
        <taxon>Ecdysozoa</taxon>
        <taxon>Nematoda</taxon>
        <taxon>Chromadorea</taxon>
        <taxon>Rhabditida</taxon>
        <taxon>Rhabditina</taxon>
        <taxon>Diplogasteromorpha</taxon>
        <taxon>Diplogasteroidea</taxon>
        <taxon>Neodiplogasteridae</taxon>
        <taxon>Pristionchus</taxon>
    </lineage>
</organism>
<reference evidence="14" key="1">
    <citation type="submission" date="2022-10" db="EMBL/GenBank/DDBJ databases">
        <title>Genome assembly of Pristionchus species.</title>
        <authorList>
            <person name="Yoshida K."/>
            <person name="Sommer R.J."/>
        </authorList>
    </citation>
    <scope>NUCLEOTIDE SEQUENCE [LARGE SCALE GENOMIC DNA]</scope>
    <source>
        <strain evidence="14">RS5460</strain>
    </source>
</reference>
<feature type="region of interest" description="Disordered" evidence="11">
    <location>
        <begin position="443"/>
        <end position="465"/>
    </location>
</feature>
<feature type="region of interest" description="Disordered" evidence="11">
    <location>
        <begin position="510"/>
        <end position="551"/>
    </location>
</feature>
<evidence type="ECO:0000256" key="3">
    <source>
        <dbReference type="ARBA" id="ARBA00022723"/>
    </source>
</evidence>
<keyword evidence="4" id="KW-0863">Zinc-finger</keyword>
<dbReference type="GO" id="GO:0005634">
    <property type="term" value="C:nucleus"/>
    <property type="evidence" value="ECO:0007669"/>
    <property type="project" value="UniProtKB-SubCell"/>
</dbReference>
<keyword evidence="3" id="KW-0479">Metal-binding</keyword>
<dbReference type="InterPro" id="IPR050998">
    <property type="entry name" value="FOXP"/>
</dbReference>
<evidence type="ECO:0000256" key="11">
    <source>
        <dbReference type="SAM" id="MobiDB-lite"/>
    </source>
</evidence>
<dbReference type="PANTHER" id="PTHR45796:SF4">
    <property type="entry name" value="FORKHEAD BOX P, ISOFORM C"/>
    <property type="match status" value="1"/>
</dbReference>
<keyword evidence="8" id="KW-0804">Transcription</keyword>
<dbReference type="InterPro" id="IPR001766">
    <property type="entry name" value="Fork_head_dom"/>
</dbReference>
<gene>
    <name evidence="13" type="ORF">PMAYCL1PPCAC_18201</name>
</gene>
<dbReference type="InterPro" id="IPR047412">
    <property type="entry name" value="FH_FOXP1_P2"/>
</dbReference>
<dbReference type="InterPro" id="IPR036388">
    <property type="entry name" value="WH-like_DNA-bd_sf"/>
</dbReference>
<dbReference type="Gene3D" id="1.20.5.340">
    <property type="match status" value="1"/>
</dbReference>
<dbReference type="Pfam" id="PF00250">
    <property type="entry name" value="Forkhead"/>
    <property type="match status" value="1"/>
</dbReference>
<accession>A0AAN5CNZ0</accession>
<keyword evidence="5" id="KW-0862">Zinc</keyword>
<dbReference type="GO" id="GO:0000978">
    <property type="term" value="F:RNA polymerase II cis-regulatory region sequence-specific DNA binding"/>
    <property type="evidence" value="ECO:0007669"/>
    <property type="project" value="TreeGrafter"/>
</dbReference>
<feature type="compositionally biased region" description="Basic and acidic residues" evidence="11">
    <location>
        <begin position="24"/>
        <end position="48"/>
    </location>
</feature>
<dbReference type="Pfam" id="PF16159">
    <property type="entry name" value="FOXP-CC"/>
    <property type="match status" value="1"/>
</dbReference>
<feature type="region of interest" description="Disordered" evidence="11">
    <location>
        <begin position="1"/>
        <end position="48"/>
    </location>
</feature>
<dbReference type="InterPro" id="IPR036390">
    <property type="entry name" value="WH_DNA-bd_sf"/>
</dbReference>
<evidence type="ECO:0000256" key="9">
    <source>
        <dbReference type="ARBA" id="ARBA00023242"/>
    </source>
</evidence>
<evidence type="ECO:0000256" key="6">
    <source>
        <dbReference type="ARBA" id="ARBA00023015"/>
    </source>
</evidence>
<keyword evidence="6" id="KW-0805">Transcription regulation</keyword>
<dbReference type="PROSITE" id="PS50039">
    <property type="entry name" value="FORK_HEAD_3"/>
    <property type="match status" value="1"/>
</dbReference>
<dbReference type="GO" id="GO:0000981">
    <property type="term" value="F:DNA-binding transcription factor activity, RNA polymerase II-specific"/>
    <property type="evidence" value="ECO:0007669"/>
    <property type="project" value="TreeGrafter"/>
</dbReference>
<evidence type="ECO:0000313" key="14">
    <source>
        <dbReference type="Proteomes" id="UP001328107"/>
    </source>
</evidence>
<dbReference type="CDD" id="cd20065">
    <property type="entry name" value="FH_FOXP2"/>
    <property type="match status" value="1"/>
</dbReference>
<keyword evidence="2" id="KW-0678">Repressor</keyword>
<feature type="DNA-binding region" description="Fork-head" evidence="10">
    <location>
        <begin position="362"/>
        <end position="437"/>
    </location>
</feature>
<dbReference type="InterPro" id="IPR032354">
    <property type="entry name" value="FOXP-CC"/>
</dbReference>
<dbReference type="GO" id="GO:0008270">
    <property type="term" value="F:zinc ion binding"/>
    <property type="evidence" value="ECO:0007669"/>
    <property type="project" value="UniProtKB-KW"/>
</dbReference>
<dbReference type="PROSITE" id="PS00658">
    <property type="entry name" value="FORK_HEAD_2"/>
    <property type="match status" value="1"/>
</dbReference>
<comment type="subcellular location">
    <subcellularLocation>
        <location evidence="1 10">Nucleus</location>
    </subcellularLocation>
</comment>
<evidence type="ECO:0000256" key="5">
    <source>
        <dbReference type="ARBA" id="ARBA00022833"/>
    </source>
</evidence>
<evidence type="ECO:0000256" key="10">
    <source>
        <dbReference type="PROSITE-ProRule" id="PRU00089"/>
    </source>
</evidence>
<evidence type="ECO:0000256" key="1">
    <source>
        <dbReference type="ARBA" id="ARBA00004123"/>
    </source>
</evidence>
<name>A0AAN5CNZ0_9BILA</name>
<keyword evidence="9 10" id="KW-0539">Nucleus</keyword>
<keyword evidence="7 10" id="KW-0238">DNA-binding</keyword>
<feature type="domain" description="Fork-head" evidence="12">
    <location>
        <begin position="362"/>
        <end position="437"/>
    </location>
</feature>
<evidence type="ECO:0000256" key="2">
    <source>
        <dbReference type="ARBA" id="ARBA00022491"/>
    </source>
</evidence>
<feature type="compositionally biased region" description="Polar residues" evidence="11">
    <location>
        <begin position="251"/>
        <end position="272"/>
    </location>
</feature>
<dbReference type="PRINTS" id="PR00053">
    <property type="entry name" value="FORKHEAD"/>
</dbReference>
<dbReference type="SMART" id="SM00339">
    <property type="entry name" value="FH"/>
    <property type="match status" value="1"/>
</dbReference>
<dbReference type="FunFam" id="1.10.10.10:FF:000010">
    <property type="entry name" value="Forkhead box P2 isoform B"/>
    <property type="match status" value="1"/>
</dbReference>
<proteinExistence type="predicted"/>
<feature type="region of interest" description="Disordered" evidence="11">
    <location>
        <begin position="245"/>
        <end position="277"/>
    </location>
</feature>
<dbReference type="SUPFAM" id="SSF46785">
    <property type="entry name" value="Winged helix' DNA-binding domain"/>
    <property type="match status" value="1"/>
</dbReference>
<sequence>MNPLGECPSLRWVEGGRSGGRGRGWGEKGEEERRGKGREKGKGEGVEERLHFGRAESGERHRGFGALVACPLPTSNDHYCLHLCGGKHQAQQGSLITTNTPLCAAVSMDQESSSRMGEPPSSSSSSQLLLLALQERLQSHMRNDASMLLQQMLGLNSSLLGSSLDLASTSSAPSHPLWLHQLCGWPGCGQPIDNLSAFLAHLNAVHALDDRSATELQQQISLVDSLDFRLSKERTRLQAMMQHLHMKHSPDTTTPALGKNESTNENVPSTSSRPEEKAILPPPVQVLNTVKEEMKEEVKSEVSFALSSPAIPSQSHHSSFSSSSSTSNLMAKRARVSDKHTVLPISTDITKNREFYRTNDVRPPYTYASLIRQAIMDSPECQLTLNEIYNWFTDTFMYFRRNAATWKNAVRHNLSLHKCFARVEQNVKGAVWTVDDSEFYKRRSQRVNPTRSTPSTPSMSDSTSMARRLLESRLHEDSSPFLDPSHPFSSLLSDNPLSLLAAASAFGSSHSLVPSGEEISKPDLPSSAPPLSCSVKEEVSSDELLSRIPTS</sequence>
<dbReference type="Proteomes" id="UP001328107">
    <property type="component" value="Unassembled WGS sequence"/>
</dbReference>
<evidence type="ECO:0000259" key="12">
    <source>
        <dbReference type="PROSITE" id="PS50039"/>
    </source>
</evidence>
<keyword evidence="14" id="KW-1185">Reference proteome</keyword>
<evidence type="ECO:0000256" key="8">
    <source>
        <dbReference type="ARBA" id="ARBA00023163"/>
    </source>
</evidence>
<dbReference type="Gene3D" id="1.10.10.10">
    <property type="entry name" value="Winged helix-like DNA-binding domain superfamily/Winged helix DNA-binding domain"/>
    <property type="match status" value="1"/>
</dbReference>
<comment type="caution">
    <text evidence="13">The sequence shown here is derived from an EMBL/GenBank/DDBJ whole genome shotgun (WGS) entry which is preliminary data.</text>
</comment>
<evidence type="ECO:0000256" key="7">
    <source>
        <dbReference type="ARBA" id="ARBA00023125"/>
    </source>
</evidence>
<dbReference type="InterPro" id="IPR030456">
    <property type="entry name" value="TF_fork_head_CS_2"/>
</dbReference>